<protein>
    <recommendedName>
        <fullName evidence="4">GOLD domain-containing protein</fullName>
    </recommendedName>
</protein>
<keyword evidence="3" id="KW-1185">Reference proteome</keyword>
<proteinExistence type="predicted"/>
<organism evidence="2 3">
    <name type="scientific">Brassica cretica</name>
    <name type="common">Mustard</name>
    <dbReference type="NCBI Taxonomy" id="69181"/>
    <lineage>
        <taxon>Eukaryota</taxon>
        <taxon>Viridiplantae</taxon>
        <taxon>Streptophyta</taxon>
        <taxon>Embryophyta</taxon>
        <taxon>Tracheophyta</taxon>
        <taxon>Spermatophyta</taxon>
        <taxon>Magnoliopsida</taxon>
        <taxon>eudicotyledons</taxon>
        <taxon>Gunneridae</taxon>
        <taxon>Pentapetalae</taxon>
        <taxon>rosids</taxon>
        <taxon>malvids</taxon>
        <taxon>Brassicales</taxon>
        <taxon>Brassicaceae</taxon>
        <taxon>Brassiceae</taxon>
        <taxon>Brassica</taxon>
    </lineage>
</organism>
<evidence type="ECO:0000313" key="3">
    <source>
        <dbReference type="Proteomes" id="UP000266723"/>
    </source>
</evidence>
<keyword evidence="1" id="KW-0175">Coiled coil</keyword>
<gene>
    <name evidence="2" type="ORF">DY000_02033010</name>
</gene>
<reference evidence="2 3" key="1">
    <citation type="journal article" date="2020" name="BMC Genomics">
        <title>Intraspecific diversification of the crop wild relative Brassica cretica Lam. using demographic model selection.</title>
        <authorList>
            <person name="Kioukis A."/>
            <person name="Michalopoulou V.A."/>
            <person name="Briers L."/>
            <person name="Pirintsos S."/>
            <person name="Studholme D.J."/>
            <person name="Pavlidis P."/>
            <person name="Sarris P.F."/>
        </authorList>
    </citation>
    <scope>NUCLEOTIDE SEQUENCE [LARGE SCALE GENOMIC DNA]</scope>
    <source>
        <strain evidence="3">cv. PFS-1207/04</strain>
    </source>
</reference>
<comment type="caution">
    <text evidence="2">The sequence shown here is derived from an EMBL/GenBank/DDBJ whole genome shotgun (WGS) entry which is preliminary data.</text>
</comment>
<evidence type="ECO:0008006" key="4">
    <source>
        <dbReference type="Google" id="ProtNLM"/>
    </source>
</evidence>
<evidence type="ECO:0000256" key="1">
    <source>
        <dbReference type="SAM" id="Coils"/>
    </source>
</evidence>
<accession>A0ABQ7DTH0</accession>
<feature type="coiled-coil region" evidence="1">
    <location>
        <begin position="80"/>
        <end position="107"/>
    </location>
</feature>
<dbReference type="Proteomes" id="UP000266723">
    <property type="component" value="Unassembled WGS sequence"/>
</dbReference>
<sequence length="163" mass="18358">MIVSSSITMELTFRIFKAGEEPADTLIVQFSACAFNSEESMETSSYHVHVTSITPADIDFELNEGESCFSDVEHVASLVHEKIKGNIDRLEGKVDELRDSFSQLQDDGKNHISDNLSHWLALQLSYKKILDSVCKSQLSWLCVMQCFNLCNYQVSSVELLQVV</sequence>
<evidence type="ECO:0000313" key="2">
    <source>
        <dbReference type="EMBL" id="KAF3580675.1"/>
    </source>
</evidence>
<name>A0ABQ7DTH0_BRACR</name>
<dbReference type="EMBL" id="QGKV02000649">
    <property type="protein sequence ID" value="KAF3580675.1"/>
    <property type="molecule type" value="Genomic_DNA"/>
</dbReference>